<proteinExistence type="predicted"/>
<dbReference type="Pfam" id="PF13604">
    <property type="entry name" value="AAA_30"/>
    <property type="match status" value="1"/>
</dbReference>
<dbReference type="InterPro" id="IPR050534">
    <property type="entry name" value="Coronavir_polyprotein_1ab"/>
</dbReference>
<feature type="domain" description="UvrD-like helicase C-terminal" evidence="3">
    <location>
        <begin position="1003"/>
        <end position="1049"/>
    </location>
</feature>
<evidence type="ECO:0000256" key="2">
    <source>
        <dbReference type="ARBA" id="ARBA00022840"/>
    </source>
</evidence>
<keyword evidence="5" id="KW-1185">Reference proteome</keyword>
<gene>
    <name evidence="4" type="ORF">HWQ67_14095</name>
</gene>
<dbReference type="Pfam" id="PF13538">
    <property type="entry name" value="UvrD_C_2"/>
    <property type="match status" value="1"/>
</dbReference>
<organism evidence="4 5">
    <name type="scientific">Candidatus Magnetobacterium casense</name>
    <dbReference type="NCBI Taxonomy" id="1455061"/>
    <lineage>
        <taxon>Bacteria</taxon>
        <taxon>Pseudomonadati</taxon>
        <taxon>Nitrospirota</taxon>
        <taxon>Thermodesulfovibrionia</taxon>
        <taxon>Thermodesulfovibrionales</taxon>
        <taxon>Candidatus Magnetobacteriaceae</taxon>
        <taxon>Candidatus Magnetobacterium</taxon>
    </lineage>
</organism>
<comment type="caution">
    <text evidence="4">The sequence shown here is derived from an EMBL/GenBank/DDBJ whole genome shotgun (WGS) entry which is preliminary data.</text>
</comment>
<dbReference type="Gene3D" id="2.30.30.940">
    <property type="match status" value="1"/>
</dbReference>
<keyword evidence="1" id="KW-0547">Nucleotide-binding</keyword>
<dbReference type="InterPro" id="IPR027785">
    <property type="entry name" value="UvrD-like_helicase_C"/>
</dbReference>
<keyword evidence="2" id="KW-0067">ATP-binding</keyword>
<reference evidence="4 5" key="1">
    <citation type="journal article" date="2020" name="J Geophys Res Biogeosci">
        <title>Magnetotaxis as an Adaptation to Enable Bacterial Shuttling of Microbial Sulfur and Sulfur Cycling Across Aquatic Oxic#Anoxic Interfaces.</title>
        <authorList>
            <person name="Li J."/>
            <person name="Liu P."/>
            <person name="Wang J."/>
            <person name="Roberts A.P."/>
            <person name="Pan Y."/>
        </authorList>
    </citation>
    <scope>NUCLEOTIDE SEQUENCE [LARGE SCALE GENOMIC DNA]</scope>
    <source>
        <strain evidence="4 5">MYR-1_YQ</strain>
    </source>
</reference>
<dbReference type="InterPro" id="IPR027417">
    <property type="entry name" value="P-loop_NTPase"/>
</dbReference>
<dbReference type="CDD" id="cd17933">
    <property type="entry name" value="DEXSc_RecD-like"/>
    <property type="match status" value="1"/>
</dbReference>
<dbReference type="PANTHER" id="PTHR43788:SF6">
    <property type="entry name" value="DNA HELICASE B"/>
    <property type="match status" value="1"/>
</dbReference>
<dbReference type="Proteomes" id="UP001196980">
    <property type="component" value="Unassembled WGS sequence"/>
</dbReference>
<accession>A0ABS6S2V2</accession>
<protein>
    <submittedName>
        <fullName evidence="4">AAA family ATPase</fullName>
    </submittedName>
</protein>
<dbReference type="PANTHER" id="PTHR43788">
    <property type="entry name" value="DNA2/NAM7 HELICASE FAMILY MEMBER"/>
    <property type="match status" value="1"/>
</dbReference>
<dbReference type="EMBL" id="JABXWD010000324">
    <property type="protein sequence ID" value="MBV6342713.1"/>
    <property type="molecule type" value="Genomic_DNA"/>
</dbReference>
<evidence type="ECO:0000313" key="4">
    <source>
        <dbReference type="EMBL" id="MBV6342713.1"/>
    </source>
</evidence>
<evidence type="ECO:0000256" key="1">
    <source>
        <dbReference type="ARBA" id="ARBA00022741"/>
    </source>
</evidence>
<dbReference type="Gene3D" id="3.40.50.300">
    <property type="entry name" value="P-loop containing nucleotide triphosphate hydrolases"/>
    <property type="match status" value="2"/>
</dbReference>
<evidence type="ECO:0000259" key="3">
    <source>
        <dbReference type="Pfam" id="PF13538"/>
    </source>
</evidence>
<dbReference type="SUPFAM" id="SSF52540">
    <property type="entry name" value="P-loop containing nucleoside triphosphate hydrolases"/>
    <property type="match status" value="2"/>
</dbReference>
<feature type="non-terminal residue" evidence="4">
    <location>
        <position position="1"/>
    </location>
</feature>
<evidence type="ECO:0000313" key="5">
    <source>
        <dbReference type="Proteomes" id="UP001196980"/>
    </source>
</evidence>
<dbReference type="CDD" id="cd18809">
    <property type="entry name" value="SF1_C_RecD"/>
    <property type="match status" value="1"/>
</dbReference>
<name>A0ABS6S2V2_9BACT</name>
<sequence length="1223" mass="136799">HISIRVPWHDAGWKGVVCLAPQLNGSCAKLKLIADQKKVEDELRIAGQSLDKLPREQWPCCVNEHATFMAPFALDFVRKHALATINPQVFGHLIETPQHCPAYSAGVVPYKWMMKDNYPNLEGLELDVGVSREPDMGYKSTWFNNPSNQKALLDGFAGHLRCEDSLCLFYAKHLPFVEGTGRILIGVGRIKKIDHLVEYQSNGNGMGSMVWERPIQHSIRPNGKDGFLMPYDQLLKQAKNDPSIDCENYAARAPSEHWDEFSYGSELVTHDGAIAALLSMDAVLSRMELDLGIPTADQRQWLHDELVRLWKVRGPSPGLGAVLRAFGLSRGVFVAHALQNRVGENADPWPEVDAAFRNPTNMLPKELSRDIKELAPTWIHLPDQRRQFLRLLSRFDLTVDQAKNLYEETSRCKRGWGGTDLELLKNPYCIYEFSRHDPEGIQLLTVDRGLFPDDAVRNLHPLDKPSRLDSAVDVRRVRAFTIATLEYASTVGHTLYFTGDLADAIRDHGVRPECPVTSDILSASQNEMAPEVLLLTMDGRSALQLSRYRKISELVEKHILGRVKAPRHIVSCDWAKLLLDIFSTASDQEEQRAQAEKAKALAELAESRFSALVGSAGTGKTSVLGILCAQTEIKQDGILLLAPTGKARVRMQQLAGEAGAHAKTIAQFLNAYSRYNVHSGRYHLSEHPKASGFGTVIVDESSMLTEDMLGALLDALQGVKRLILVGDPAQLPPIGAGRPFVDIVAALRPKEHESLFPRVTSGYAELTIERRQVGSDRPDLRLARWFSSTPPSAGDDDIFSIGDCEHPAIRFVEWRNSDDFQEKLLSVLVEELSLTDARDMRGFNCAMGATKSGAYDYFNVTRNGNSGAVQAVDAWQILSPIHGMPFGVSDINRQIHERFRADILELALKQRFRSIPKPLGTDRVLYGDKVINLGNHRRDGRKVYPQEGALGYLSNGEIGVVVGLWKTNSYPKILKVEFSSQVGYTYDFHDSEFGEERDSLLELAYALTVHKSQGSQFALVILVLPEGHPIISREMIYTALTRHQNRVVIMHQGPRSLLKEFATPHRSETARRRTNLLSPCKMLEFPQTKGSLFLQAGLIHRTSKGVAVRSKSELLIAEAFISADVSFEYEKPLTLGGITRYPDFTIENEITGRIVYWEHLGMLDRREYRESWEKKLAWYHANGIDLVGEGTKDSPVLVTTDESAEHGFDMEQVNQLIKEVCGG</sequence>